<proteinExistence type="inferred from homology"/>
<dbReference type="Pfam" id="PF13432">
    <property type="entry name" value="TPR_16"/>
    <property type="match status" value="1"/>
</dbReference>
<dbReference type="SMART" id="SM00028">
    <property type="entry name" value="TPR"/>
    <property type="match status" value="10"/>
</dbReference>
<sequence length="804" mass="89866">MEKNGFLQRIKSIFGTRSDAENTVKAGDDGAKLILKKGNDLEDQGSFDLALSTYEHLLTIHPQMARAHLNKGNVLMKMERFSEALSSYNAAIELDPSYAAAHYNKGNALAKLENTHEAIDAYNIAIRYNPVFFQALVAKGNILVDVDKPEEAIECYEQALKLNPQSTDIYRNLTSVLLQLKKHDKFIEIIKNAIKSNPDDANSFFSLGNLYLASGDIVNAQTAFRQIVKIPSVSAELLNEVGRELNSQGDYVNAKKSLLRALANDDSVADAHNNLGLAYLGLLQLDDALKSFKAAVFYSGNTPDYFVNIGNVYAARGDLDRAIESTKEALKINPEFYLAVNNLGSYYKDSGQIDNAVESFKKSVELNPEFNGAYSNYLFCLSHKTSVTANELFNEHCLFGTQYEASLSDKKFEYDNTVDTERFLKIGFVSGDLFNHAVASFFEPILVSLAKKTKLHIYVYSNNPVEDNVTQRMKAYVRSWLKVANLSDDKLAEMIHADKIDILIDLSGHTALNRLLTFARKPAPIQASWIGYPGTTGLTSMDYYIGDRYFIPPEKVAQQFVEKLAIIPISITFQPQHDAPEVNALPALSNGHITFGSFNRIDKINREVIALWGKLLRAIPESTMIFGGLPARESCQQLLTWLEEEGISEDRLTLYQRTNMRDYLALHHKVDVCLDTFPYTGGTTTNHALWMGVPTLTMIGSTISGRQGASNLSHVGLQSIFVAEGPDDFVSKGSAIALQLRELSEIRMGLRQRFLDSAFCQQGLVADSFECALRHMWKRWCEDQAPATFEVVKKDTHFDIKEFI</sequence>
<feature type="repeat" description="TPR" evidence="8">
    <location>
        <begin position="65"/>
        <end position="98"/>
    </location>
</feature>
<evidence type="ECO:0000313" key="11">
    <source>
        <dbReference type="Proteomes" id="UP000682982"/>
    </source>
</evidence>
<evidence type="ECO:0000256" key="3">
    <source>
        <dbReference type="ARBA" id="ARBA00011970"/>
    </source>
</evidence>
<evidence type="ECO:0000256" key="4">
    <source>
        <dbReference type="ARBA" id="ARBA00022676"/>
    </source>
</evidence>
<keyword evidence="11" id="KW-1185">Reference proteome</keyword>
<feature type="domain" description="O-GlcNAc transferase C-terminal" evidence="9">
    <location>
        <begin position="588"/>
        <end position="757"/>
    </location>
</feature>
<comment type="caution">
    <text evidence="10">The sequence shown here is derived from an EMBL/GenBank/DDBJ whole genome shotgun (WGS) entry which is preliminary data.</text>
</comment>
<comment type="similarity">
    <text evidence="2">Belongs to the glycosyltransferase 41 family. O-GlcNAc transferase subfamily.</text>
</comment>
<evidence type="ECO:0000256" key="6">
    <source>
        <dbReference type="ARBA" id="ARBA00022737"/>
    </source>
</evidence>
<dbReference type="InterPro" id="IPR019734">
    <property type="entry name" value="TPR_rpt"/>
</dbReference>
<dbReference type="PANTHER" id="PTHR44835:SF1">
    <property type="entry name" value="PROTEIN O-GLCNAC TRANSFERASE"/>
    <property type="match status" value="1"/>
</dbReference>
<keyword evidence="5" id="KW-0808">Transferase</keyword>
<feature type="repeat" description="TPR" evidence="8">
    <location>
        <begin position="167"/>
        <end position="200"/>
    </location>
</feature>
<dbReference type="Proteomes" id="UP000682982">
    <property type="component" value="Unassembled WGS sequence"/>
</dbReference>
<dbReference type="PROSITE" id="PS50005">
    <property type="entry name" value="TPR"/>
    <property type="match status" value="8"/>
</dbReference>
<dbReference type="Pfam" id="PF13844">
    <property type="entry name" value="Glyco_transf_41"/>
    <property type="match status" value="2"/>
</dbReference>
<dbReference type="Gene3D" id="1.25.40.10">
    <property type="entry name" value="Tetratricopeptide repeat domain"/>
    <property type="match status" value="4"/>
</dbReference>
<reference evidence="10 11" key="1">
    <citation type="submission" date="2021-04" db="EMBL/GenBank/DDBJ databases">
        <title>novel species isolated from subtropical streams in China.</title>
        <authorList>
            <person name="Lu H."/>
        </authorList>
    </citation>
    <scope>NUCLEOTIDE SEQUENCE [LARGE SCALE GENOMIC DNA]</scope>
    <source>
        <strain evidence="10 11">FT147W</strain>
    </source>
</reference>
<keyword evidence="7 8" id="KW-0802">TPR repeat</keyword>
<dbReference type="EMBL" id="JAGSPK010000001">
    <property type="protein sequence ID" value="MBR7791776.1"/>
    <property type="molecule type" value="Genomic_DNA"/>
</dbReference>
<dbReference type="EC" id="2.4.1.255" evidence="3"/>
<gene>
    <name evidence="10" type="ORF">KDM87_04145</name>
</gene>
<dbReference type="Pfam" id="PF00515">
    <property type="entry name" value="TPR_1"/>
    <property type="match status" value="1"/>
</dbReference>
<evidence type="ECO:0000256" key="7">
    <source>
        <dbReference type="ARBA" id="ARBA00022803"/>
    </source>
</evidence>
<dbReference type="SUPFAM" id="SSF48452">
    <property type="entry name" value="TPR-like"/>
    <property type="match status" value="1"/>
</dbReference>
<organism evidence="10 11">
    <name type="scientific">Undibacterium rivi</name>
    <dbReference type="NCBI Taxonomy" id="2828729"/>
    <lineage>
        <taxon>Bacteria</taxon>
        <taxon>Pseudomonadati</taxon>
        <taxon>Pseudomonadota</taxon>
        <taxon>Betaproteobacteria</taxon>
        <taxon>Burkholderiales</taxon>
        <taxon>Oxalobacteraceae</taxon>
        <taxon>Undibacterium</taxon>
    </lineage>
</organism>
<dbReference type="Gene3D" id="3.40.50.2000">
    <property type="entry name" value="Glycogen Phosphorylase B"/>
    <property type="match status" value="1"/>
</dbReference>
<evidence type="ECO:0000313" key="10">
    <source>
        <dbReference type="EMBL" id="MBR7791776.1"/>
    </source>
</evidence>
<dbReference type="InterPro" id="IPR051939">
    <property type="entry name" value="Glycosyltr_41/O-GlcNAc_trsf"/>
</dbReference>
<feature type="repeat" description="TPR" evidence="8">
    <location>
        <begin position="201"/>
        <end position="234"/>
    </location>
</feature>
<keyword evidence="6" id="KW-0677">Repeat</keyword>
<dbReference type="Pfam" id="PF13414">
    <property type="entry name" value="TPR_11"/>
    <property type="match status" value="2"/>
</dbReference>
<dbReference type="Gene3D" id="3.40.50.11380">
    <property type="match status" value="1"/>
</dbReference>
<comment type="pathway">
    <text evidence="1">Protein modification; protein glycosylation.</text>
</comment>
<evidence type="ECO:0000256" key="2">
    <source>
        <dbReference type="ARBA" id="ARBA00005386"/>
    </source>
</evidence>
<feature type="repeat" description="TPR" evidence="8">
    <location>
        <begin position="303"/>
        <end position="336"/>
    </location>
</feature>
<dbReference type="Pfam" id="PF13181">
    <property type="entry name" value="TPR_8"/>
    <property type="match status" value="1"/>
</dbReference>
<keyword evidence="4" id="KW-0328">Glycosyltransferase</keyword>
<feature type="domain" description="O-GlcNAc transferase C-terminal" evidence="9">
    <location>
        <begin position="377"/>
        <end position="570"/>
    </location>
</feature>
<feature type="repeat" description="TPR" evidence="8">
    <location>
        <begin position="269"/>
        <end position="302"/>
    </location>
</feature>
<evidence type="ECO:0000256" key="1">
    <source>
        <dbReference type="ARBA" id="ARBA00004922"/>
    </source>
</evidence>
<accession>A0ABS5GZ79</accession>
<dbReference type="PROSITE" id="PS50293">
    <property type="entry name" value="TPR_REGION"/>
    <property type="match status" value="4"/>
</dbReference>
<evidence type="ECO:0000259" key="9">
    <source>
        <dbReference type="Pfam" id="PF13844"/>
    </source>
</evidence>
<dbReference type="RefSeq" id="WP_212677855.1">
    <property type="nucleotide sequence ID" value="NZ_JAGSPK010000001.1"/>
</dbReference>
<dbReference type="InterPro" id="IPR011990">
    <property type="entry name" value="TPR-like_helical_dom_sf"/>
</dbReference>
<dbReference type="PANTHER" id="PTHR44835">
    <property type="entry name" value="UDP-N-ACETYLGLUCOSAMINE--PEPTIDE N-ACETYLGLUCOSAMINYLTRANSFERASE SPINDLY-RELATED"/>
    <property type="match status" value="1"/>
</dbReference>
<feature type="repeat" description="TPR" evidence="8">
    <location>
        <begin position="133"/>
        <end position="166"/>
    </location>
</feature>
<feature type="repeat" description="TPR" evidence="8">
    <location>
        <begin position="337"/>
        <end position="370"/>
    </location>
</feature>
<feature type="repeat" description="TPR" evidence="8">
    <location>
        <begin position="99"/>
        <end position="132"/>
    </location>
</feature>
<dbReference type="InterPro" id="IPR029489">
    <property type="entry name" value="OGT/SEC/SPY_C"/>
</dbReference>
<protein>
    <recommendedName>
        <fullName evidence="3">protein O-GlcNAc transferase</fullName>
        <ecNumber evidence="3">2.4.1.255</ecNumber>
    </recommendedName>
</protein>
<evidence type="ECO:0000256" key="5">
    <source>
        <dbReference type="ARBA" id="ARBA00022679"/>
    </source>
</evidence>
<evidence type="ECO:0000256" key="8">
    <source>
        <dbReference type="PROSITE-ProRule" id="PRU00339"/>
    </source>
</evidence>
<name>A0ABS5GZ79_9BURK</name>